<protein>
    <submittedName>
        <fullName evidence="4">Putative nitroreductase</fullName>
    </submittedName>
</protein>
<feature type="transmembrane region" description="Helical" evidence="2">
    <location>
        <begin position="225"/>
        <end position="243"/>
    </location>
</feature>
<keyword evidence="2" id="KW-0812">Transmembrane</keyword>
<sequence>MQEAHLGNPTDYTSQYHYYPEGPLPAQYATRRQQFGQIHYTALKIDRNDRVARAKASSRNYDFYGAPVAFVFTIHKDLTQGSWLDVGYFIQSMIIASQARGLTSVSLESISTYHQILRKYLPIADHEVVAVGMAMGYPDLEKVSSTVWISSIAQQNVFDHRESRVAERHFRFGDTNSFTLAYDLVMRRSHTWYINPAVTRTSWSRAQFTPGIGGVEMTSKTARNALVSMGVLFSGFAGFYYMLQNNDKRKRVKGDLHQYESILTQAAQDRGGYQHSSSSEPTRAIPLPTHVHDAQHHSITTAIQLGKYDPNRIPQPAPQRAKGDGSELVYTKKM</sequence>
<keyword evidence="2" id="KW-0472">Membrane</keyword>
<dbReference type="eggNOG" id="ENOG502SGC3">
    <property type="taxonomic scope" value="Eukaryota"/>
</dbReference>
<dbReference type="EMBL" id="LATX01001589">
    <property type="protein sequence ID" value="KTB40367.1"/>
    <property type="molecule type" value="Genomic_DNA"/>
</dbReference>
<evidence type="ECO:0000256" key="2">
    <source>
        <dbReference type="SAM" id="Phobius"/>
    </source>
</evidence>
<dbReference type="Pfam" id="PF00881">
    <property type="entry name" value="Nitroreductase"/>
    <property type="match status" value="1"/>
</dbReference>
<dbReference type="Gene3D" id="3.40.109.10">
    <property type="entry name" value="NADH Oxidase"/>
    <property type="match status" value="1"/>
</dbReference>
<proteinExistence type="predicted"/>
<evidence type="ECO:0000313" key="5">
    <source>
        <dbReference type="Proteomes" id="UP000054988"/>
    </source>
</evidence>
<gene>
    <name evidence="4" type="ORF">WG66_7096</name>
</gene>
<feature type="region of interest" description="Disordered" evidence="1">
    <location>
        <begin position="308"/>
        <end position="334"/>
    </location>
</feature>
<dbReference type="AlphaFoldDB" id="A0A0W0FVE8"/>
<dbReference type="SUPFAM" id="SSF55469">
    <property type="entry name" value="FMN-dependent nitroreductase-like"/>
    <property type="match status" value="1"/>
</dbReference>
<dbReference type="GO" id="GO:0016491">
    <property type="term" value="F:oxidoreductase activity"/>
    <property type="evidence" value="ECO:0007669"/>
    <property type="project" value="InterPro"/>
</dbReference>
<organism evidence="4 5">
    <name type="scientific">Moniliophthora roreri</name>
    <name type="common">Frosty pod rot fungus</name>
    <name type="synonym">Monilia roreri</name>
    <dbReference type="NCBI Taxonomy" id="221103"/>
    <lineage>
        <taxon>Eukaryota</taxon>
        <taxon>Fungi</taxon>
        <taxon>Dikarya</taxon>
        <taxon>Basidiomycota</taxon>
        <taxon>Agaricomycotina</taxon>
        <taxon>Agaricomycetes</taxon>
        <taxon>Agaricomycetidae</taxon>
        <taxon>Agaricales</taxon>
        <taxon>Marasmiineae</taxon>
        <taxon>Marasmiaceae</taxon>
        <taxon>Moniliophthora</taxon>
    </lineage>
</organism>
<evidence type="ECO:0000256" key="1">
    <source>
        <dbReference type="SAM" id="MobiDB-lite"/>
    </source>
</evidence>
<accession>A0A0W0FVE8</accession>
<evidence type="ECO:0000313" key="4">
    <source>
        <dbReference type="EMBL" id="KTB40367.1"/>
    </source>
</evidence>
<comment type="caution">
    <text evidence="4">The sequence shown here is derived from an EMBL/GenBank/DDBJ whole genome shotgun (WGS) entry which is preliminary data.</text>
</comment>
<dbReference type="InterPro" id="IPR000415">
    <property type="entry name" value="Nitroreductase-like"/>
</dbReference>
<name>A0A0W0FVE8_MONRR</name>
<feature type="domain" description="Nitroreductase" evidence="3">
    <location>
        <begin position="44"/>
        <end position="137"/>
    </location>
</feature>
<dbReference type="InterPro" id="IPR029479">
    <property type="entry name" value="Nitroreductase"/>
</dbReference>
<reference evidence="4 5" key="1">
    <citation type="submission" date="2015-12" db="EMBL/GenBank/DDBJ databases">
        <title>Draft genome sequence of Moniliophthora roreri, the causal agent of frosty pod rot of cacao.</title>
        <authorList>
            <person name="Aime M.C."/>
            <person name="Diaz-Valderrama J.R."/>
            <person name="Kijpornyongpan T."/>
            <person name="Phillips-Mora W."/>
        </authorList>
    </citation>
    <scope>NUCLEOTIDE SEQUENCE [LARGE SCALE GENOMIC DNA]</scope>
    <source>
        <strain evidence="4 5">MCA 2952</strain>
    </source>
</reference>
<keyword evidence="2" id="KW-1133">Transmembrane helix</keyword>
<dbReference type="Proteomes" id="UP000054988">
    <property type="component" value="Unassembled WGS sequence"/>
</dbReference>
<evidence type="ECO:0000259" key="3">
    <source>
        <dbReference type="Pfam" id="PF00881"/>
    </source>
</evidence>